<reference evidence="1" key="2">
    <citation type="submission" date="2020-09" db="EMBL/GenBank/DDBJ databases">
        <authorList>
            <person name="Sun Q."/>
            <person name="Zhou Y."/>
        </authorList>
    </citation>
    <scope>NUCLEOTIDE SEQUENCE</scope>
    <source>
        <strain evidence="1">CGMCC 4.7312</strain>
    </source>
</reference>
<comment type="caution">
    <text evidence="1">The sequence shown here is derived from an EMBL/GenBank/DDBJ whole genome shotgun (WGS) entry which is preliminary data.</text>
</comment>
<evidence type="ECO:0000313" key="1">
    <source>
        <dbReference type="EMBL" id="GGM54984.1"/>
    </source>
</evidence>
<evidence type="ECO:0000313" key="2">
    <source>
        <dbReference type="Proteomes" id="UP000608890"/>
    </source>
</evidence>
<accession>A0A917X1Z9</accession>
<dbReference type="EMBL" id="BMNB01000024">
    <property type="protein sequence ID" value="GGM54984.1"/>
    <property type="molecule type" value="Genomic_DNA"/>
</dbReference>
<organism evidence="1 2">
    <name type="scientific">Micromonospora sonchi</name>
    <dbReference type="NCBI Taxonomy" id="1763543"/>
    <lineage>
        <taxon>Bacteria</taxon>
        <taxon>Bacillati</taxon>
        <taxon>Actinomycetota</taxon>
        <taxon>Actinomycetes</taxon>
        <taxon>Micromonosporales</taxon>
        <taxon>Micromonosporaceae</taxon>
        <taxon>Micromonospora</taxon>
    </lineage>
</organism>
<reference evidence="1" key="1">
    <citation type="journal article" date="2014" name="Int. J. Syst. Evol. Microbiol.">
        <title>Complete genome sequence of Corynebacterium casei LMG S-19264T (=DSM 44701T), isolated from a smear-ripened cheese.</title>
        <authorList>
            <consortium name="US DOE Joint Genome Institute (JGI-PGF)"/>
            <person name="Walter F."/>
            <person name="Albersmeier A."/>
            <person name="Kalinowski J."/>
            <person name="Ruckert C."/>
        </authorList>
    </citation>
    <scope>NUCLEOTIDE SEQUENCE</scope>
    <source>
        <strain evidence="1">CGMCC 4.7312</strain>
    </source>
</reference>
<gene>
    <name evidence="1" type="ORF">GCM10011608_44890</name>
</gene>
<dbReference type="AlphaFoldDB" id="A0A917X1Z9"/>
<dbReference type="Proteomes" id="UP000608890">
    <property type="component" value="Unassembled WGS sequence"/>
</dbReference>
<protein>
    <submittedName>
        <fullName evidence="1">Uncharacterized protein</fullName>
    </submittedName>
</protein>
<name>A0A917X1Z9_9ACTN</name>
<sequence>MQSAIRIRPHSVRGGRMADLKHLAMLNSDGKARPPLRDPAGVKTALVDLRARVLARTPYDRLSARPRTTRWGQARDLVDLWLRHDTAATESDICDVCVIGKHA</sequence>
<keyword evidence="2" id="KW-1185">Reference proteome</keyword>
<proteinExistence type="predicted"/>